<organism evidence="1">
    <name type="scientific">marine sediment metagenome</name>
    <dbReference type="NCBI Taxonomy" id="412755"/>
    <lineage>
        <taxon>unclassified sequences</taxon>
        <taxon>metagenomes</taxon>
        <taxon>ecological metagenomes</taxon>
    </lineage>
</organism>
<evidence type="ECO:0008006" key="2">
    <source>
        <dbReference type="Google" id="ProtNLM"/>
    </source>
</evidence>
<proteinExistence type="predicted"/>
<sequence length="158" mass="17819">NRYVTVTQGEVFYVTEMLAQLEGIERGPAGNCSLAAAVSIAKEMPDDNIIVVQETEYTGAGKHPTAQLTFAKKQGIEIYRGDPKENIPGRKIVIPEQPNQIKAKEVNLDRIRKSYLKNTLEKNNIKPQDLTKQDLEFLAKETKTNVNCVKELIKEFEE</sequence>
<dbReference type="EMBL" id="BART01009916">
    <property type="protein sequence ID" value="GAG82630.1"/>
    <property type="molecule type" value="Genomic_DNA"/>
</dbReference>
<reference evidence="1" key="1">
    <citation type="journal article" date="2014" name="Front. Microbiol.">
        <title>High frequency of phylogenetically diverse reductive dehalogenase-homologous genes in deep subseafloor sedimentary metagenomes.</title>
        <authorList>
            <person name="Kawai M."/>
            <person name="Futagami T."/>
            <person name="Toyoda A."/>
            <person name="Takaki Y."/>
            <person name="Nishi S."/>
            <person name="Hori S."/>
            <person name="Arai W."/>
            <person name="Tsubouchi T."/>
            <person name="Morono Y."/>
            <person name="Uchiyama I."/>
            <person name="Ito T."/>
            <person name="Fujiyama A."/>
            <person name="Inagaki F."/>
            <person name="Takami H."/>
        </authorList>
    </citation>
    <scope>NUCLEOTIDE SEQUENCE</scope>
    <source>
        <strain evidence="1">Expedition CK06-06</strain>
    </source>
</reference>
<dbReference type="AlphaFoldDB" id="X1AJ21"/>
<feature type="non-terminal residue" evidence="1">
    <location>
        <position position="1"/>
    </location>
</feature>
<dbReference type="InterPro" id="IPR036052">
    <property type="entry name" value="TrpB-like_PALP_sf"/>
</dbReference>
<protein>
    <recommendedName>
        <fullName evidence="2">Tryptophan synthase beta chain-like PALP domain-containing protein</fullName>
    </recommendedName>
</protein>
<name>X1AJ21_9ZZZZ</name>
<accession>X1AJ21</accession>
<gene>
    <name evidence="1" type="ORF">S01H4_21795</name>
</gene>
<dbReference type="SUPFAM" id="SSF53686">
    <property type="entry name" value="Tryptophan synthase beta subunit-like PLP-dependent enzymes"/>
    <property type="match status" value="1"/>
</dbReference>
<evidence type="ECO:0000313" key="1">
    <source>
        <dbReference type="EMBL" id="GAG82630.1"/>
    </source>
</evidence>
<dbReference type="Gene3D" id="3.40.50.1100">
    <property type="match status" value="1"/>
</dbReference>
<comment type="caution">
    <text evidence="1">The sequence shown here is derived from an EMBL/GenBank/DDBJ whole genome shotgun (WGS) entry which is preliminary data.</text>
</comment>